<dbReference type="EMBL" id="RPHB01000002">
    <property type="protein sequence ID" value="MBW3467045.1"/>
    <property type="molecule type" value="Genomic_DNA"/>
</dbReference>
<comment type="caution">
    <text evidence="1">The sequence shown here is derived from an EMBL/GenBank/DDBJ whole genome shotgun (WGS) entry which is preliminary data.</text>
</comment>
<evidence type="ECO:0000313" key="1">
    <source>
        <dbReference type="EMBL" id="MBW3467045.1"/>
    </source>
</evidence>
<dbReference type="AlphaFoldDB" id="A0A951ISR8"/>
<evidence type="ECO:0000313" key="2">
    <source>
        <dbReference type="Proteomes" id="UP000727490"/>
    </source>
</evidence>
<reference evidence="1 2" key="1">
    <citation type="journal article" date="2020" name="Syst. Appl. Microbiol.">
        <title>Arthrospiribacter ruber gen. nov., sp. nov., a novel bacterium isolated from Arthrospira cultures.</title>
        <authorList>
            <person name="Waleron M."/>
            <person name="Misztak A."/>
            <person name="Waleron M.M."/>
            <person name="Furmaniak M."/>
            <person name="Mrozik A."/>
            <person name="Waleron K."/>
        </authorList>
    </citation>
    <scope>NUCLEOTIDE SEQUENCE [LARGE SCALE GENOMIC DNA]</scope>
    <source>
        <strain evidence="1 2">DPMB0001</strain>
    </source>
</reference>
<dbReference type="RefSeq" id="WP_219287254.1">
    <property type="nucleotide sequence ID" value="NZ_RPHB01000002.1"/>
</dbReference>
<dbReference type="Proteomes" id="UP000727490">
    <property type="component" value="Unassembled WGS sequence"/>
</dbReference>
<protein>
    <submittedName>
        <fullName evidence="1">Uncharacterized protein</fullName>
    </submittedName>
</protein>
<sequence length="217" mass="26102">MFVSVHKVYTQEQINKRFQKIIFQDLLRHYYRNFIILNTLKIKIETADFNSYPSEEHILKFKSLPEDLRINKFTTSGKNHDSLHEFELLLRNINVEIDVFLDHLKNKDLNKEIKLRDFNAMFFKFSMIAERITKILKDLNYRDFNSTEHFYAYLKQVSEENAKRKKSVPPSLESQRMKIESGKENYFDQLGLSKELDNDIRLEFDVIQLIPFYQTTT</sequence>
<gene>
    <name evidence="1" type="ORF">EGN73_04370</name>
</gene>
<name>A0A951ISR8_9BACT</name>
<proteinExistence type="predicted"/>
<organism evidence="1 2">
    <name type="scientific">Arthrospiribacter ruber</name>
    <dbReference type="NCBI Taxonomy" id="2487934"/>
    <lineage>
        <taxon>Bacteria</taxon>
        <taxon>Pseudomonadati</taxon>
        <taxon>Bacteroidota</taxon>
        <taxon>Cytophagia</taxon>
        <taxon>Cytophagales</taxon>
        <taxon>Cyclobacteriaceae</taxon>
        <taxon>Arthrospiribacter</taxon>
    </lineage>
</organism>
<keyword evidence="2" id="KW-1185">Reference proteome</keyword>
<accession>A0A951ISR8</accession>